<comment type="caution">
    <text evidence="1">The sequence shown here is derived from an EMBL/GenBank/DDBJ whole genome shotgun (WGS) entry which is preliminary data.</text>
</comment>
<feature type="non-terminal residue" evidence="1">
    <location>
        <position position="84"/>
    </location>
</feature>
<evidence type="ECO:0000313" key="1">
    <source>
        <dbReference type="EMBL" id="RMZ94394.1"/>
    </source>
</evidence>
<name>A0A3M7P6T0_BRAPC</name>
<dbReference type="EMBL" id="REGN01013080">
    <property type="protein sequence ID" value="RMZ94394.1"/>
    <property type="molecule type" value="Genomic_DNA"/>
</dbReference>
<proteinExistence type="predicted"/>
<accession>A0A3M7P6T0</accession>
<evidence type="ECO:0000313" key="2">
    <source>
        <dbReference type="Proteomes" id="UP000276133"/>
    </source>
</evidence>
<gene>
    <name evidence="1" type="ORF">BpHYR1_001458</name>
</gene>
<sequence length="84" mass="9880">MSGLGLNLRLKDDTMNLDENTVKSPRTCLIKNENNIEEFLIVERETYLHVSKFCSLIIFERQAQTKKSNTIIRYLTIIEQEFNN</sequence>
<dbReference type="Proteomes" id="UP000276133">
    <property type="component" value="Unassembled WGS sequence"/>
</dbReference>
<organism evidence="1 2">
    <name type="scientific">Brachionus plicatilis</name>
    <name type="common">Marine rotifer</name>
    <name type="synonym">Brachionus muelleri</name>
    <dbReference type="NCBI Taxonomy" id="10195"/>
    <lineage>
        <taxon>Eukaryota</taxon>
        <taxon>Metazoa</taxon>
        <taxon>Spiralia</taxon>
        <taxon>Gnathifera</taxon>
        <taxon>Rotifera</taxon>
        <taxon>Eurotatoria</taxon>
        <taxon>Monogononta</taxon>
        <taxon>Pseudotrocha</taxon>
        <taxon>Ploima</taxon>
        <taxon>Brachionidae</taxon>
        <taxon>Brachionus</taxon>
    </lineage>
</organism>
<protein>
    <submittedName>
        <fullName evidence="1">Uncharacterized protein</fullName>
    </submittedName>
</protein>
<keyword evidence="2" id="KW-1185">Reference proteome</keyword>
<dbReference type="AlphaFoldDB" id="A0A3M7P6T0"/>
<reference evidence="1 2" key="1">
    <citation type="journal article" date="2018" name="Sci. Rep.">
        <title>Genomic signatures of local adaptation to the degree of environmental predictability in rotifers.</title>
        <authorList>
            <person name="Franch-Gras L."/>
            <person name="Hahn C."/>
            <person name="Garcia-Roger E.M."/>
            <person name="Carmona M.J."/>
            <person name="Serra M."/>
            <person name="Gomez A."/>
        </authorList>
    </citation>
    <scope>NUCLEOTIDE SEQUENCE [LARGE SCALE GENOMIC DNA]</scope>
    <source>
        <strain evidence="1">HYR1</strain>
    </source>
</reference>